<proteinExistence type="inferred from homology"/>
<keyword evidence="6 7" id="KW-0472">Membrane</keyword>
<dbReference type="OrthoDB" id="9813074at2"/>
<evidence type="ECO:0000256" key="5">
    <source>
        <dbReference type="ARBA" id="ARBA00022989"/>
    </source>
</evidence>
<dbReference type="GO" id="GO:0004252">
    <property type="term" value="F:serine-type endopeptidase activity"/>
    <property type="evidence" value="ECO:0007669"/>
    <property type="project" value="InterPro"/>
</dbReference>
<dbReference type="InterPro" id="IPR050925">
    <property type="entry name" value="Rhomboid_protease_S54"/>
</dbReference>
<evidence type="ECO:0000313" key="10">
    <source>
        <dbReference type="Proteomes" id="UP000092607"/>
    </source>
</evidence>
<feature type="domain" description="Peptidase S54 rhomboid" evidence="8">
    <location>
        <begin position="39"/>
        <end position="184"/>
    </location>
</feature>
<evidence type="ECO:0000256" key="7">
    <source>
        <dbReference type="SAM" id="Phobius"/>
    </source>
</evidence>
<evidence type="ECO:0000256" key="4">
    <source>
        <dbReference type="ARBA" id="ARBA00022801"/>
    </source>
</evidence>
<dbReference type="InterPro" id="IPR035952">
    <property type="entry name" value="Rhomboid-like_sf"/>
</dbReference>
<gene>
    <name evidence="9" type="ORF">A9309_03120</name>
</gene>
<dbReference type="InterPro" id="IPR022764">
    <property type="entry name" value="Peptidase_S54_rhomboid_dom"/>
</dbReference>
<feature type="transmembrane region" description="Helical" evidence="7">
    <location>
        <begin position="134"/>
        <end position="156"/>
    </location>
</feature>
<dbReference type="GO" id="GO:0006508">
    <property type="term" value="P:proteolysis"/>
    <property type="evidence" value="ECO:0007669"/>
    <property type="project" value="UniProtKB-KW"/>
</dbReference>
<comment type="subcellular location">
    <subcellularLocation>
        <location evidence="1">Membrane</location>
        <topology evidence="1">Multi-pass membrane protein</topology>
    </subcellularLocation>
</comment>
<dbReference type="RefSeq" id="WP_065255535.1">
    <property type="nucleotide sequence ID" value="NZ_JARDJM010000001.1"/>
</dbReference>
<keyword evidence="4" id="KW-0378">Hydrolase</keyword>
<organism evidence="9 10">
    <name type="scientific">Moraxella lacunata</name>
    <dbReference type="NCBI Taxonomy" id="477"/>
    <lineage>
        <taxon>Bacteria</taxon>
        <taxon>Pseudomonadati</taxon>
        <taxon>Pseudomonadota</taxon>
        <taxon>Gammaproteobacteria</taxon>
        <taxon>Moraxellales</taxon>
        <taxon>Moraxellaceae</taxon>
        <taxon>Moraxella</taxon>
    </lineage>
</organism>
<evidence type="ECO:0000259" key="8">
    <source>
        <dbReference type="Pfam" id="PF01694"/>
    </source>
</evidence>
<reference evidence="9 10" key="1">
    <citation type="submission" date="2016-06" db="EMBL/GenBank/DDBJ databases">
        <title>Draft genome of Moraxella lacunata CCUG 57757A.</title>
        <authorList>
            <person name="Salva-Serra F."/>
            <person name="Engstrom-Jakobsson H."/>
            <person name="Thorell K."/>
            <person name="Gonzales-Siles L."/>
            <person name="Karlsson R."/>
            <person name="Boulund F."/>
            <person name="Engstrand L."/>
            <person name="Kristiansson E."/>
            <person name="Moore E."/>
        </authorList>
    </citation>
    <scope>NUCLEOTIDE SEQUENCE [LARGE SCALE GENOMIC DNA]</scope>
    <source>
        <strain evidence="9 10">CCUG 57757A</strain>
    </source>
</reference>
<name>A0A1B8Q608_MORLA</name>
<evidence type="ECO:0000256" key="1">
    <source>
        <dbReference type="ARBA" id="ARBA00004141"/>
    </source>
</evidence>
<evidence type="ECO:0000256" key="6">
    <source>
        <dbReference type="ARBA" id="ARBA00023136"/>
    </source>
</evidence>
<feature type="transmembrane region" description="Helical" evidence="7">
    <location>
        <begin position="109"/>
        <end position="128"/>
    </location>
</feature>
<dbReference type="PANTHER" id="PTHR43731:SF14">
    <property type="entry name" value="PRESENILIN-ASSOCIATED RHOMBOID-LIKE PROTEIN, MITOCHONDRIAL"/>
    <property type="match status" value="1"/>
</dbReference>
<dbReference type="Gene3D" id="1.20.1540.10">
    <property type="entry name" value="Rhomboid-like"/>
    <property type="match status" value="1"/>
</dbReference>
<dbReference type="Pfam" id="PF01694">
    <property type="entry name" value="Rhomboid"/>
    <property type="match status" value="1"/>
</dbReference>
<protein>
    <submittedName>
        <fullName evidence="9">Rhomboid family intramembrane serine protease</fullName>
    </submittedName>
</protein>
<feature type="transmembrane region" description="Helical" evidence="7">
    <location>
        <begin position="6"/>
        <end position="24"/>
    </location>
</feature>
<feature type="transmembrane region" description="Helical" evidence="7">
    <location>
        <begin position="168"/>
        <end position="193"/>
    </location>
</feature>
<dbReference type="SUPFAM" id="SSF144091">
    <property type="entry name" value="Rhomboid-like"/>
    <property type="match status" value="1"/>
</dbReference>
<keyword evidence="3 7" id="KW-0812">Transmembrane</keyword>
<dbReference type="GO" id="GO:0016020">
    <property type="term" value="C:membrane"/>
    <property type="evidence" value="ECO:0007669"/>
    <property type="project" value="UniProtKB-SubCell"/>
</dbReference>
<keyword evidence="5 7" id="KW-1133">Transmembrane helix</keyword>
<feature type="transmembrane region" description="Helical" evidence="7">
    <location>
        <begin position="74"/>
        <end position="97"/>
    </location>
</feature>
<dbReference type="Proteomes" id="UP000092607">
    <property type="component" value="Unassembled WGS sequence"/>
</dbReference>
<dbReference type="AlphaFoldDB" id="A0A1B8Q608"/>
<dbReference type="PANTHER" id="PTHR43731">
    <property type="entry name" value="RHOMBOID PROTEASE"/>
    <property type="match status" value="1"/>
</dbReference>
<comment type="similarity">
    <text evidence="2">Belongs to the peptidase S54 family.</text>
</comment>
<accession>A0A1B8Q608</accession>
<evidence type="ECO:0000256" key="2">
    <source>
        <dbReference type="ARBA" id="ARBA00009045"/>
    </source>
</evidence>
<evidence type="ECO:0000256" key="3">
    <source>
        <dbReference type="ARBA" id="ARBA00022692"/>
    </source>
</evidence>
<evidence type="ECO:0000313" key="9">
    <source>
        <dbReference type="EMBL" id="OBX65189.1"/>
    </source>
</evidence>
<comment type="caution">
    <text evidence="9">The sequence shown here is derived from an EMBL/GenBank/DDBJ whole genome shotgun (WGS) entry which is preliminary data.</text>
</comment>
<sequence length="203" mass="22664">MNHTTVIIIITVAVSLMAWQNKTFLGRLVFDPISITRHKQYDRFLTSGFVHGDGMHLLFNMITLYFFGRTMARFYIHELGALGFVGFYTLAIIASSIPDYIRHKNNPRFASLGASGGVSAVLFAFILLAPWQTIYLFFIPIPAIIFAIGYISYSIWADRRGTGRINHLAHLSGAAFGVIATIIIKPAIVIHFINALLSPAFLR</sequence>
<dbReference type="EMBL" id="LZMS01000037">
    <property type="protein sequence ID" value="OBX65189.1"/>
    <property type="molecule type" value="Genomic_DNA"/>
</dbReference>
<feature type="transmembrane region" description="Helical" evidence="7">
    <location>
        <begin position="44"/>
        <end position="68"/>
    </location>
</feature>
<keyword evidence="9" id="KW-0645">Protease</keyword>